<accession>A0A927PKR8</accession>
<dbReference type="Proteomes" id="UP000642993">
    <property type="component" value="Unassembled WGS sequence"/>
</dbReference>
<gene>
    <name evidence="1" type="ORF">HT102_01010</name>
</gene>
<keyword evidence="2" id="KW-1185">Reference proteome</keyword>
<reference evidence="1" key="1">
    <citation type="submission" date="2020-09" db="EMBL/GenBank/DDBJ databases">
        <title>Hoyosella lacisalsi sp. nov., a halotolerant actinobacterium isolated from soil of Lake Gudzhirganskoe.</title>
        <authorList>
            <person name="Yang Q."/>
            <person name="Guo P.Y."/>
            <person name="Liu S.W."/>
            <person name="Li F.N."/>
            <person name="Sun C.H."/>
        </authorList>
    </citation>
    <scope>NUCLEOTIDE SEQUENCE</scope>
    <source>
        <strain evidence="1">G463</strain>
    </source>
</reference>
<protein>
    <submittedName>
        <fullName evidence="1">Uncharacterized protein</fullName>
    </submittedName>
</protein>
<name>A0A927PKR8_9ACTN</name>
<evidence type="ECO:0000313" key="1">
    <source>
        <dbReference type="EMBL" id="MBD8505069.1"/>
    </source>
</evidence>
<comment type="caution">
    <text evidence="1">The sequence shown here is derived from an EMBL/GenBank/DDBJ whole genome shotgun (WGS) entry which is preliminary data.</text>
</comment>
<dbReference type="RefSeq" id="WP_192037548.1">
    <property type="nucleotide sequence ID" value="NZ_JACYWE010000001.1"/>
</dbReference>
<dbReference type="EMBL" id="JACYWE010000001">
    <property type="protein sequence ID" value="MBD8505069.1"/>
    <property type="molecule type" value="Genomic_DNA"/>
</dbReference>
<proteinExistence type="predicted"/>
<organism evidence="1 2">
    <name type="scientific">Lolliginicoccus lacisalsi</name>
    <dbReference type="NCBI Taxonomy" id="2742202"/>
    <lineage>
        <taxon>Bacteria</taxon>
        <taxon>Bacillati</taxon>
        <taxon>Actinomycetota</taxon>
        <taxon>Actinomycetes</taxon>
        <taxon>Mycobacteriales</taxon>
        <taxon>Hoyosellaceae</taxon>
        <taxon>Lolliginicoccus</taxon>
    </lineage>
</organism>
<sequence>MSAPLSDGSSGEGLAAKLGLRVDPAFLRAAESRLAGHAEAVGELDPAEGLEDLARSLPGSQSASSCGVASAALDQAVHVLAQRCEHLSRLCQGTAEDYEVTEASFAASFGALRGTLWG</sequence>
<evidence type="ECO:0000313" key="2">
    <source>
        <dbReference type="Proteomes" id="UP000642993"/>
    </source>
</evidence>
<dbReference type="AlphaFoldDB" id="A0A927PKR8"/>